<proteinExistence type="predicted"/>
<organism evidence="1 2">
    <name type="scientific">Imbroritus primus</name>
    <dbReference type="NCBI Taxonomy" id="3058603"/>
    <lineage>
        <taxon>Bacteria</taxon>
        <taxon>Pseudomonadati</taxon>
        <taxon>Pseudomonadota</taxon>
        <taxon>Betaproteobacteria</taxon>
        <taxon>Burkholderiales</taxon>
        <taxon>Burkholderiaceae</taxon>
        <taxon>Imbroritus</taxon>
    </lineage>
</organism>
<comment type="caution">
    <text evidence="1">The sequence shown here is derived from an EMBL/GenBank/DDBJ whole genome shotgun (WGS) entry which is preliminary data.</text>
</comment>
<protein>
    <submittedName>
        <fullName evidence="1">Lipocalin family protein</fullName>
    </submittedName>
</protein>
<evidence type="ECO:0000313" key="1">
    <source>
        <dbReference type="EMBL" id="TMS57829.1"/>
    </source>
</evidence>
<accession>A0ACD3SNS4</accession>
<sequence>MLPKRLARPVLLATTIVATAAAVAMASNVSAASRQAETDLPTIPALDLTRYAGVWHEIARMPSWFQRRCAGPAQATYTLRDDGRLQVHNRCQTDNGEALDADGIGEPASAGHPGQLRVSFAPAWLRALGIGWGDYWILALADDYTWSLVGTRDRRYLWILARDPALDQATTQQLVERARSLGYPVDGLQFAGAAAAPESQTPR</sequence>
<dbReference type="Proteomes" id="UP000004277">
    <property type="component" value="Unassembled WGS sequence"/>
</dbReference>
<dbReference type="EMBL" id="AKCV02000017">
    <property type="protein sequence ID" value="TMS57829.1"/>
    <property type="molecule type" value="Genomic_DNA"/>
</dbReference>
<keyword evidence="2" id="KW-1185">Reference proteome</keyword>
<evidence type="ECO:0000313" key="2">
    <source>
        <dbReference type="Proteomes" id="UP000004277"/>
    </source>
</evidence>
<reference evidence="1" key="1">
    <citation type="submission" date="2019-05" db="EMBL/GenBank/DDBJ databases">
        <title>Revised genome assembly of Burkholderiaceae (previously Ralstonia) sp. PBA.</title>
        <authorList>
            <person name="Gan H.M."/>
        </authorList>
    </citation>
    <scope>NUCLEOTIDE SEQUENCE</scope>
    <source>
        <strain evidence="1">PBA</strain>
    </source>
</reference>
<name>A0ACD3SNS4_9BURK</name>
<gene>
    <name evidence="1" type="ORF">MW7_010140</name>
</gene>